<dbReference type="AlphaFoldDB" id="A0A4U3LUU7"/>
<dbReference type="PANTHER" id="PTHR44688">
    <property type="entry name" value="DNA-BINDING TRANSCRIPTIONAL ACTIVATOR DEVR_DOSR"/>
    <property type="match status" value="1"/>
</dbReference>
<accession>A0A4U3LUU7</accession>
<dbReference type="RefSeq" id="WP_137256671.1">
    <property type="nucleotide sequence ID" value="NZ_JBHSPQ010000002.1"/>
</dbReference>
<sequence>MEQLTVTERDLRRMLDVVDHQRWDSAGQEFPRDVLRALHELIPADDVTFQVSRPHDRVFVGLEELTSVPPGLDDDCDELFWQLFWRHKTCSRPQRTGDHESVWMTSDYLSMRQLVNSEAGLWDRMNGVRSEIVVPLPEHDGEDRRMLLFRTTGPGFSERERLMLQLLRPHLVEIRRDLERRRAGIPELTSRQWELLRLVAAGHTNTQIARRLFVAEGTVRKHLENIYERLGVNSRTAAVATAFPVAVSA</sequence>
<evidence type="ECO:0000256" key="2">
    <source>
        <dbReference type="ARBA" id="ARBA00023125"/>
    </source>
</evidence>
<protein>
    <submittedName>
        <fullName evidence="6">Response regulator transcription factor</fullName>
    </submittedName>
</protein>
<dbReference type="Proteomes" id="UP000305836">
    <property type="component" value="Unassembled WGS sequence"/>
</dbReference>
<dbReference type="CDD" id="cd06170">
    <property type="entry name" value="LuxR_C_like"/>
    <property type="match status" value="1"/>
</dbReference>
<evidence type="ECO:0000313" key="5">
    <source>
        <dbReference type="EMBL" id="TKK72846.1"/>
    </source>
</evidence>
<keyword evidence="1" id="KW-0805">Transcription regulation</keyword>
<dbReference type="InterPro" id="IPR036388">
    <property type="entry name" value="WH-like_DNA-bd_sf"/>
</dbReference>
<reference evidence="6 7" key="1">
    <citation type="submission" date="2019-04" db="EMBL/GenBank/DDBJ databases">
        <title>Kribbella sp. NEAU-THZ 27 nov., a novel actinomycete isolated from soil.</title>
        <authorList>
            <person name="Duan L."/>
        </authorList>
    </citation>
    <scope>NUCLEOTIDE SEQUENCE [LARGE SCALE GENOMIC DNA]</scope>
    <source>
        <strain evidence="6">NEAU-THZ 27</strain>
        <strain evidence="7">NEAU-THZ27</strain>
    </source>
</reference>
<dbReference type="GO" id="GO:0003677">
    <property type="term" value="F:DNA binding"/>
    <property type="evidence" value="ECO:0007669"/>
    <property type="project" value="UniProtKB-KW"/>
</dbReference>
<dbReference type="GO" id="GO:0006355">
    <property type="term" value="P:regulation of DNA-templated transcription"/>
    <property type="evidence" value="ECO:0007669"/>
    <property type="project" value="InterPro"/>
</dbReference>
<dbReference type="Pfam" id="PF00196">
    <property type="entry name" value="GerE"/>
    <property type="match status" value="1"/>
</dbReference>
<gene>
    <name evidence="6" type="ORF">FDA38_26065</name>
    <name evidence="5" type="ORF">FDA38_41625</name>
</gene>
<evidence type="ECO:0000256" key="3">
    <source>
        <dbReference type="ARBA" id="ARBA00023163"/>
    </source>
</evidence>
<keyword evidence="3" id="KW-0804">Transcription</keyword>
<evidence type="ECO:0000259" key="4">
    <source>
        <dbReference type="PROSITE" id="PS50043"/>
    </source>
</evidence>
<name>A0A4U3LUU7_9ACTN</name>
<feature type="domain" description="HTH luxR-type" evidence="4">
    <location>
        <begin position="181"/>
        <end position="246"/>
    </location>
</feature>
<evidence type="ECO:0000256" key="1">
    <source>
        <dbReference type="ARBA" id="ARBA00023015"/>
    </source>
</evidence>
<dbReference type="SMART" id="SM00421">
    <property type="entry name" value="HTH_LUXR"/>
    <property type="match status" value="1"/>
</dbReference>
<keyword evidence="7" id="KW-1185">Reference proteome</keyword>
<dbReference type="EMBL" id="SZPZ01000003">
    <property type="protein sequence ID" value="TKK78526.1"/>
    <property type="molecule type" value="Genomic_DNA"/>
</dbReference>
<evidence type="ECO:0000313" key="7">
    <source>
        <dbReference type="Proteomes" id="UP000305836"/>
    </source>
</evidence>
<dbReference type="InterPro" id="IPR000792">
    <property type="entry name" value="Tscrpt_reg_LuxR_C"/>
</dbReference>
<proteinExistence type="predicted"/>
<comment type="caution">
    <text evidence="6">The sequence shown here is derived from an EMBL/GenBank/DDBJ whole genome shotgun (WGS) entry which is preliminary data.</text>
</comment>
<dbReference type="OrthoDB" id="3518313at2"/>
<dbReference type="InterPro" id="IPR016032">
    <property type="entry name" value="Sig_transdc_resp-reg_C-effctor"/>
</dbReference>
<dbReference type="PROSITE" id="PS50043">
    <property type="entry name" value="HTH_LUXR_2"/>
    <property type="match status" value="1"/>
</dbReference>
<dbReference type="PRINTS" id="PR00038">
    <property type="entry name" value="HTHLUXR"/>
</dbReference>
<dbReference type="PANTHER" id="PTHR44688:SF16">
    <property type="entry name" value="DNA-BINDING TRANSCRIPTIONAL ACTIVATOR DEVR_DOSR"/>
    <property type="match status" value="1"/>
</dbReference>
<dbReference type="SUPFAM" id="SSF46894">
    <property type="entry name" value="C-terminal effector domain of the bipartite response regulators"/>
    <property type="match status" value="1"/>
</dbReference>
<dbReference type="PROSITE" id="PS00622">
    <property type="entry name" value="HTH_LUXR_1"/>
    <property type="match status" value="1"/>
</dbReference>
<evidence type="ECO:0000313" key="6">
    <source>
        <dbReference type="EMBL" id="TKK78526.1"/>
    </source>
</evidence>
<dbReference type="Gene3D" id="1.10.10.10">
    <property type="entry name" value="Winged helix-like DNA-binding domain superfamily/Winged helix DNA-binding domain"/>
    <property type="match status" value="1"/>
</dbReference>
<keyword evidence="2" id="KW-0238">DNA-binding</keyword>
<dbReference type="EMBL" id="SZPZ01000008">
    <property type="protein sequence ID" value="TKK72846.1"/>
    <property type="molecule type" value="Genomic_DNA"/>
</dbReference>
<organism evidence="6 7">
    <name type="scientific">Kribbella jiaozuonensis</name>
    <dbReference type="NCBI Taxonomy" id="2575441"/>
    <lineage>
        <taxon>Bacteria</taxon>
        <taxon>Bacillati</taxon>
        <taxon>Actinomycetota</taxon>
        <taxon>Actinomycetes</taxon>
        <taxon>Propionibacteriales</taxon>
        <taxon>Kribbellaceae</taxon>
        <taxon>Kribbella</taxon>
    </lineage>
</organism>